<keyword evidence="4" id="KW-1185">Reference proteome</keyword>
<evidence type="ECO:0000313" key="1">
    <source>
        <dbReference type="EMBL" id="NWJ46016.1"/>
    </source>
</evidence>
<dbReference type="Proteomes" id="UP001431572">
    <property type="component" value="Chromosome 1"/>
</dbReference>
<name>A0A8T7M352_9CHLR</name>
<evidence type="ECO:0000313" key="4">
    <source>
        <dbReference type="Proteomes" id="UP001431572"/>
    </source>
</evidence>
<dbReference type="SUPFAM" id="SSF69047">
    <property type="entry name" value="Hypothetical protein YjbJ"/>
    <property type="match status" value="1"/>
</dbReference>
<organism evidence="1 3">
    <name type="scientific">Candidatus Chlorohelix allophototropha</name>
    <dbReference type="NCBI Taxonomy" id="3003348"/>
    <lineage>
        <taxon>Bacteria</taxon>
        <taxon>Bacillati</taxon>
        <taxon>Chloroflexota</taxon>
        <taxon>Chloroflexia</taxon>
        <taxon>Candidatus Chloroheliales</taxon>
        <taxon>Candidatus Chloroheliaceae</taxon>
        <taxon>Candidatus Chlorohelix</taxon>
    </lineage>
</organism>
<dbReference type="AlphaFoldDB" id="A0A8T7M352"/>
<accession>A0A8T7M352</accession>
<protein>
    <submittedName>
        <fullName evidence="1">CsbD family protein</fullName>
    </submittedName>
</protein>
<dbReference type="RefSeq" id="WP_341469767.1">
    <property type="nucleotide sequence ID" value="NZ_CP128399.1"/>
</dbReference>
<dbReference type="Gene3D" id="1.10.1470.10">
    <property type="entry name" value="YjbJ"/>
    <property type="match status" value="1"/>
</dbReference>
<reference evidence="1 3" key="1">
    <citation type="submission" date="2020-06" db="EMBL/GenBank/DDBJ databases">
        <title>Anoxygenic phototrophic Chloroflexota member uses a Type I reaction center.</title>
        <authorList>
            <person name="Tsuji J.M."/>
            <person name="Shaw N.A."/>
            <person name="Nagashima S."/>
            <person name="Venkiteswaran J."/>
            <person name="Schiff S.L."/>
            <person name="Hanada S."/>
            <person name="Tank M."/>
            <person name="Neufeld J.D."/>
        </authorList>
    </citation>
    <scope>NUCLEOTIDE SEQUENCE [LARGE SCALE GENOMIC DNA]</scope>
    <source>
        <strain evidence="1">L227-S17</strain>
    </source>
</reference>
<evidence type="ECO:0000313" key="3">
    <source>
        <dbReference type="Proteomes" id="UP000521676"/>
    </source>
</evidence>
<reference evidence="2" key="2">
    <citation type="journal article" date="2024" name="Nature">
        <title>Anoxygenic phototroph of the Chloroflexota uses a type I reaction centre.</title>
        <authorList>
            <person name="Tsuji J.M."/>
            <person name="Shaw N.A."/>
            <person name="Nagashima S."/>
            <person name="Venkiteswaran J.J."/>
            <person name="Schiff S.L."/>
            <person name="Watanabe T."/>
            <person name="Fukui M."/>
            <person name="Hanada S."/>
            <person name="Tank M."/>
            <person name="Neufeld J.D."/>
        </authorList>
    </citation>
    <scope>NUCLEOTIDE SEQUENCE</scope>
    <source>
        <strain evidence="2">L227-S17</strain>
    </source>
</reference>
<gene>
    <name evidence="1" type="ORF">HXX08_09075</name>
    <name evidence="2" type="ORF">OZ401_001159</name>
</gene>
<dbReference type="Proteomes" id="UP000521676">
    <property type="component" value="Unassembled WGS sequence"/>
</dbReference>
<dbReference type="EMBL" id="JACATZ010000001">
    <property type="protein sequence ID" value="NWJ46016.1"/>
    <property type="molecule type" value="Genomic_DNA"/>
</dbReference>
<proteinExistence type="predicted"/>
<dbReference type="InterPro" id="IPR036629">
    <property type="entry name" value="YjbJ_sf"/>
</dbReference>
<sequence length="80" mass="8691">MKDGKNDRARGKAKEIGGNVQRKLGEVLSDDELKAKGEANIDKGKTQNAVGKVKDAVKDVGDAVKEKVDDITNHKHTHKN</sequence>
<evidence type="ECO:0000313" key="2">
    <source>
        <dbReference type="EMBL" id="WJW67876.1"/>
    </source>
</evidence>
<dbReference type="EMBL" id="CP128399">
    <property type="protein sequence ID" value="WJW67876.1"/>
    <property type="molecule type" value="Genomic_DNA"/>
</dbReference>